<proteinExistence type="predicted"/>
<dbReference type="PANTHER" id="PTHR11236">
    <property type="entry name" value="AMINOBENZOATE/ANTHRANILATE SYNTHASE"/>
    <property type="match status" value="1"/>
</dbReference>
<dbReference type="EMBL" id="JAKZGP010000023">
    <property type="protein sequence ID" value="MCH7409777.1"/>
    <property type="molecule type" value="Genomic_DNA"/>
</dbReference>
<dbReference type="Pfam" id="PF00425">
    <property type="entry name" value="Chorismate_bind"/>
    <property type="match status" value="1"/>
</dbReference>
<dbReference type="InterPro" id="IPR005801">
    <property type="entry name" value="ADC_synthase"/>
</dbReference>
<dbReference type="PRINTS" id="PR00095">
    <property type="entry name" value="ANTSNTHASEI"/>
</dbReference>
<evidence type="ECO:0000313" key="2">
    <source>
        <dbReference type="EMBL" id="MCH7409777.1"/>
    </source>
</evidence>
<reference evidence="2" key="1">
    <citation type="submission" date="2022-03" db="EMBL/GenBank/DDBJ databases">
        <title>De novo assembled genomes of Belliella spp. (Cyclobacteriaceae) strains.</title>
        <authorList>
            <person name="Szabo A."/>
            <person name="Korponai K."/>
            <person name="Felfoldi T."/>
        </authorList>
    </citation>
    <scope>NUCLEOTIDE SEQUENCE</scope>
    <source>
        <strain evidence="2">DSM 111904</strain>
    </source>
</reference>
<dbReference type="Proteomes" id="UP001165489">
    <property type="component" value="Unassembled WGS sequence"/>
</dbReference>
<dbReference type="PANTHER" id="PTHR11236:SF50">
    <property type="entry name" value="AMINODEOXYCHORISMATE SYNTHASE COMPONENT 1"/>
    <property type="match status" value="1"/>
</dbReference>
<name>A0ABS9V032_9BACT</name>
<accession>A0ABS9V032</accession>
<dbReference type="SUPFAM" id="SSF56322">
    <property type="entry name" value="ADC synthase"/>
    <property type="match status" value="1"/>
</dbReference>
<evidence type="ECO:0000259" key="1">
    <source>
        <dbReference type="Pfam" id="PF00425"/>
    </source>
</evidence>
<dbReference type="Gene3D" id="3.60.120.10">
    <property type="entry name" value="Anthranilate synthase"/>
    <property type="match status" value="1"/>
</dbReference>
<dbReference type="InterPro" id="IPR019999">
    <property type="entry name" value="Anth_synth_I-like"/>
</dbReference>
<comment type="caution">
    <text evidence="2">The sequence shown here is derived from an EMBL/GenBank/DDBJ whole genome shotgun (WGS) entry which is preliminary data.</text>
</comment>
<evidence type="ECO:0000313" key="3">
    <source>
        <dbReference type="Proteomes" id="UP001165489"/>
    </source>
</evidence>
<protein>
    <submittedName>
        <fullName evidence="2">Anthranilate synthase component I family protein</fullName>
    </submittedName>
</protein>
<dbReference type="InterPro" id="IPR015890">
    <property type="entry name" value="Chorismate_C"/>
</dbReference>
<keyword evidence="3" id="KW-1185">Reference proteome</keyword>
<organism evidence="2 3">
    <name type="scientific">Belliella filtrata</name>
    <dbReference type="NCBI Taxonomy" id="2923435"/>
    <lineage>
        <taxon>Bacteria</taxon>
        <taxon>Pseudomonadati</taxon>
        <taxon>Bacteroidota</taxon>
        <taxon>Cytophagia</taxon>
        <taxon>Cytophagales</taxon>
        <taxon>Cyclobacteriaceae</taxon>
        <taxon>Belliella</taxon>
    </lineage>
</organism>
<feature type="domain" description="Chorismate-utilising enzyme C-terminal" evidence="1">
    <location>
        <begin position="149"/>
        <end position="404"/>
    </location>
</feature>
<sequence length="419" mass="47609">MVRTYEISKSEQLYLKKLFVQWARKNFSHFVLFENHQVPYPHGGFPDVLYAASKSISIEDLALEKQEEIVVGLVSYDFKNKIEKLSSDNLALVDLPDDVFFVPEVSICFEPNQLSITSSDPDKLYEEVRSLTPFSIKNQDVKLRNLTSKAGYRDNVNAIKNHILEGDIYEMNYCMAFEFEANWNPIQGYFDLVRHSAMPFSALFQASGKYIVCASPERFLKIENTQIIAQPIKGTIKRSRDKATDDILANQLLASEKERAENLMIVDLMRNDLSKIAKTGTVDVEELFGVYPFPKVHQMISTVTASLKKELSFSQILEATFPMGSMTGAPKIKCMELIEKYENFKRGWFSGSLGYIMPNGEIDWNVIIRSIIYDEEGKKGYFAVGSAITSDADADYEYEECMLKASAILDTLSSKPNFD</sequence>
<dbReference type="RefSeq" id="WP_241348109.1">
    <property type="nucleotide sequence ID" value="NZ_JAKZGP010000023.1"/>
</dbReference>
<gene>
    <name evidence="2" type="ORF">MM239_10260</name>
</gene>